<organism evidence="10 11">
    <name type="scientific">Demequina sediminis</name>
    <dbReference type="NCBI Taxonomy" id="1930058"/>
    <lineage>
        <taxon>Bacteria</taxon>
        <taxon>Bacillati</taxon>
        <taxon>Actinomycetota</taxon>
        <taxon>Actinomycetes</taxon>
        <taxon>Micrococcales</taxon>
        <taxon>Demequinaceae</taxon>
        <taxon>Demequina</taxon>
    </lineage>
</organism>
<sequence>MTAAHPSAAHATVLELQGVHKLFGDNHVLRGVDLEIASHEVVVVIGASGSGKSTLMRTINLIERFDDGRILLSGDDITDPAVDVDKVRARIGVVFQHFNLFPHMRVIDNVTLAARKVHGIAPDVARDRAIGLLETFGLGDKVRDYPDRLSGGQQQRVAIVRAIMTDPELLLLDEITSALDPMLVGEVLDLVRDLKNQGSTILMATHEMSFARSVADRIVFMHGGRPLETGTPEQIFDAPREPETREFLARITHR</sequence>
<gene>
    <name evidence="10" type="primary">glnQ_1</name>
    <name evidence="10" type="ORF">Lsed01_00532</name>
</gene>
<dbReference type="PIRSF" id="PIRSF039085">
    <property type="entry name" value="ABC_ATPase_HisP"/>
    <property type="match status" value="1"/>
</dbReference>
<evidence type="ECO:0000256" key="7">
    <source>
        <dbReference type="ARBA" id="ARBA00022970"/>
    </source>
</evidence>
<dbReference type="SMART" id="SM00382">
    <property type="entry name" value="AAA"/>
    <property type="match status" value="1"/>
</dbReference>
<dbReference type="InterPro" id="IPR003439">
    <property type="entry name" value="ABC_transporter-like_ATP-bd"/>
</dbReference>
<dbReference type="PANTHER" id="PTHR43166:SF9">
    <property type="entry name" value="GLUTAMATE_ASPARTATE IMPORT ATP-BINDING PROTEIN GLTL"/>
    <property type="match status" value="1"/>
</dbReference>
<dbReference type="Gene3D" id="3.40.50.300">
    <property type="entry name" value="P-loop containing nucleotide triphosphate hydrolases"/>
    <property type="match status" value="1"/>
</dbReference>
<dbReference type="InterPro" id="IPR050086">
    <property type="entry name" value="MetN_ABC_transporter-like"/>
</dbReference>
<name>A0ABP9WEX2_9MICO</name>
<keyword evidence="11" id="KW-1185">Reference proteome</keyword>
<evidence type="ECO:0000256" key="5">
    <source>
        <dbReference type="ARBA" id="ARBA00022741"/>
    </source>
</evidence>
<comment type="similarity">
    <text evidence="2">Belongs to the ABC transporter superfamily.</text>
</comment>
<keyword evidence="8" id="KW-0472">Membrane</keyword>
<evidence type="ECO:0000256" key="1">
    <source>
        <dbReference type="ARBA" id="ARBA00004202"/>
    </source>
</evidence>
<dbReference type="InterPro" id="IPR030679">
    <property type="entry name" value="ABC_ATPase_HisP-typ"/>
</dbReference>
<keyword evidence="5" id="KW-0547">Nucleotide-binding</keyword>
<evidence type="ECO:0000256" key="6">
    <source>
        <dbReference type="ARBA" id="ARBA00022840"/>
    </source>
</evidence>
<evidence type="ECO:0000313" key="11">
    <source>
        <dbReference type="Proteomes" id="UP001426770"/>
    </source>
</evidence>
<dbReference type="InterPro" id="IPR003593">
    <property type="entry name" value="AAA+_ATPase"/>
</dbReference>
<dbReference type="PROSITE" id="PS50893">
    <property type="entry name" value="ABC_TRANSPORTER_2"/>
    <property type="match status" value="1"/>
</dbReference>
<keyword evidence="7" id="KW-0029">Amino-acid transport</keyword>
<accession>A0ABP9WEX2</accession>
<dbReference type="GO" id="GO:0005524">
    <property type="term" value="F:ATP binding"/>
    <property type="evidence" value="ECO:0007669"/>
    <property type="project" value="UniProtKB-KW"/>
</dbReference>
<dbReference type="RefSeq" id="WP_286214009.1">
    <property type="nucleotide sequence ID" value="NZ_AP027736.1"/>
</dbReference>
<comment type="subcellular location">
    <subcellularLocation>
        <location evidence="1">Cell membrane</location>
        <topology evidence="1">Peripheral membrane protein</topology>
    </subcellularLocation>
</comment>
<evidence type="ECO:0000256" key="3">
    <source>
        <dbReference type="ARBA" id="ARBA00022448"/>
    </source>
</evidence>
<evidence type="ECO:0000256" key="8">
    <source>
        <dbReference type="ARBA" id="ARBA00023136"/>
    </source>
</evidence>
<dbReference type="PROSITE" id="PS00211">
    <property type="entry name" value="ABC_TRANSPORTER_1"/>
    <property type="match status" value="1"/>
</dbReference>
<dbReference type="Pfam" id="PF00005">
    <property type="entry name" value="ABC_tran"/>
    <property type="match status" value="1"/>
</dbReference>
<evidence type="ECO:0000259" key="9">
    <source>
        <dbReference type="PROSITE" id="PS50893"/>
    </source>
</evidence>
<evidence type="ECO:0000256" key="2">
    <source>
        <dbReference type="ARBA" id="ARBA00005417"/>
    </source>
</evidence>
<keyword evidence="3" id="KW-0813">Transport</keyword>
<dbReference type="PANTHER" id="PTHR43166">
    <property type="entry name" value="AMINO ACID IMPORT ATP-BINDING PROTEIN"/>
    <property type="match status" value="1"/>
</dbReference>
<dbReference type="InterPro" id="IPR017871">
    <property type="entry name" value="ABC_transporter-like_CS"/>
</dbReference>
<dbReference type="EMBL" id="BAABRR010000002">
    <property type="protein sequence ID" value="GAA5518114.1"/>
    <property type="molecule type" value="Genomic_DNA"/>
</dbReference>
<evidence type="ECO:0000313" key="10">
    <source>
        <dbReference type="EMBL" id="GAA5518114.1"/>
    </source>
</evidence>
<evidence type="ECO:0000256" key="4">
    <source>
        <dbReference type="ARBA" id="ARBA00022475"/>
    </source>
</evidence>
<feature type="domain" description="ABC transporter" evidence="9">
    <location>
        <begin position="14"/>
        <end position="248"/>
    </location>
</feature>
<dbReference type="SUPFAM" id="SSF52540">
    <property type="entry name" value="P-loop containing nucleoside triphosphate hydrolases"/>
    <property type="match status" value="1"/>
</dbReference>
<keyword evidence="4" id="KW-1003">Cell membrane</keyword>
<reference evidence="10 11" key="1">
    <citation type="submission" date="2024-02" db="EMBL/GenBank/DDBJ databases">
        <title>Lysinimicrobium sediminis NBRC 112286.</title>
        <authorList>
            <person name="Ichikawa N."/>
            <person name="Katano-Makiyama Y."/>
            <person name="Hidaka K."/>
        </authorList>
    </citation>
    <scope>NUCLEOTIDE SEQUENCE [LARGE SCALE GENOMIC DNA]</scope>
    <source>
        <strain evidence="10 11">NBRC 112286</strain>
    </source>
</reference>
<keyword evidence="6 10" id="KW-0067">ATP-binding</keyword>
<comment type="caution">
    <text evidence="10">The sequence shown here is derived from an EMBL/GenBank/DDBJ whole genome shotgun (WGS) entry which is preliminary data.</text>
</comment>
<dbReference type="Proteomes" id="UP001426770">
    <property type="component" value="Unassembled WGS sequence"/>
</dbReference>
<proteinExistence type="inferred from homology"/>
<dbReference type="InterPro" id="IPR027417">
    <property type="entry name" value="P-loop_NTPase"/>
</dbReference>
<protein>
    <submittedName>
        <fullName evidence="10">Glutamine transport ATP-binding protein GlnQ</fullName>
    </submittedName>
</protein>